<dbReference type="PANTHER" id="PTHR43767:SF1">
    <property type="entry name" value="NONRIBOSOMAL PEPTIDE SYNTHASE PES1 (EUROFUNG)-RELATED"/>
    <property type="match status" value="1"/>
</dbReference>
<dbReference type="SUPFAM" id="SSF56801">
    <property type="entry name" value="Acetyl-CoA synthetase-like"/>
    <property type="match status" value="1"/>
</dbReference>
<dbReference type="InterPro" id="IPR050237">
    <property type="entry name" value="ATP-dep_AMP-bd_enzyme"/>
</dbReference>
<dbReference type="AlphaFoldDB" id="A0A6J4JZY7"/>
<dbReference type="InterPro" id="IPR000873">
    <property type="entry name" value="AMP-dep_synth/lig_dom"/>
</dbReference>
<dbReference type="InterPro" id="IPR042099">
    <property type="entry name" value="ANL_N_sf"/>
</dbReference>
<dbReference type="EMBL" id="CADCTR010001345">
    <property type="protein sequence ID" value="CAA9291951.1"/>
    <property type="molecule type" value="Genomic_DNA"/>
</dbReference>
<accession>A0A6J4JZY7</accession>
<gene>
    <name evidence="2" type="ORF">AVDCRST_MAG93-3968</name>
</gene>
<feature type="non-terminal residue" evidence="2">
    <location>
        <position position="184"/>
    </location>
</feature>
<organism evidence="2">
    <name type="scientific">uncultured Chloroflexia bacterium</name>
    <dbReference type="NCBI Taxonomy" id="1672391"/>
    <lineage>
        <taxon>Bacteria</taxon>
        <taxon>Bacillati</taxon>
        <taxon>Chloroflexota</taxon>
        <taxon>Chloroflexia</taxon>
        <taxon>environmental samples</taxon>
    </lineage>
</organism>
<dbReference type="Gene3D" id="3.40.50.12780">
    <property type="entry name" value="N-terminal domain of ligase-like"/>
    <property type="match status" value="1"/>
</dbReference>
<protein>
    <recommendedName>
        <fullName evidence="1">AMP-dependent synthetase/ligase domain-containing protein</fullName>
    </recommendedName>
</protein>
<dbReference type="PANTHER" id="PTHR43767">
    <property type="entry name" value="LONG-CHAIN-FATTY-ACID--COA LIGASE"/>
    <property type="match status" value="1"/>
</dbReference>
<sequence>MTDNLRDTSLERSSMSLGALIEGSYWRYANRPAIVHRGLRITFAELGQKVHRLANAFISFGLEPGDRVIIFLDNSPAFLETEQALFTTGLGRVALNTRLTLREVAQIANDCEARMIVTHAANAPELSALRTEMPSVSVMVAVEGPGEDEVLSYEEAAESGASTRPSVPMPRSGDIAALIYTSGT</sequence>
<reference evidence="2" key="1">
    <citation type="submission" date="2020-02" db="EMBL/GenBank/DDBJ databases">
        <authorList>
            <person name="Meier V. D."/>
        </authorList>
    </citation>
    <scope>NUCLEOTIDE SEQUENCE</scope>
    <source>
        <strain evidence="2">AVDCRST_MAG93</strain>
    </source>
</reference>
<proteinExistence type="predicted"/>
<name>A0A6J4JZY7_9CHLR</name>
<feature type="domain" description="AMP-dependent synthetase/ligase" evidence="1">
    <location>
        <begin position="27"/>
        <end position="184"/>
    </location>
</feature>
<dbReference type="Pfam" id="PF00501">
    <property type="entry name" value="AMP-binding"/>
    <property type="match status" value="1"/>
</dbReference>
<evidence type="ECO:0000313" key="2">
    <source>
        <dbReference type="EMBL" id="CAA9291951.1"/>
    </source>
</evidence>
<evidence type="ECO:0000259" key="1">
    <source>
        <dbReference type="Pfam" id="PF00501"/>
    </source>
</evidence>